<gene>
    <name evidence="7" type="ORF">Y5W_03192</name>
</gene>
<comment type="similarity">
    <text evidence="5">Belongs to the L2HGDH family.</text>
</comment>
<keyword evidence="3" id="KW-0274">FAD</keyword>
<dbReference type="PANTHER" id="PTHR43104">
    <property type="entry name" value="L-2-HYDROXYGLUTARATE DEHYDROGENASE, MITOCHONDRIAL"/>
    <property type="match status" value="1"/>
</dbReference>
<dbReference type="Pfam" id="PF01266">
    <property type="entry name" value="DAO"/>
    <property type="match status" value="1"/>
</dbReference>
<evidence type="ECO:0000313" key="8">
    <source>
        <dbReference type="Proteomes" id="UP000662703"/>
    </source>
</evidence>
<evidence type="ECO:0000313" key="7">
    <source>
        <dbReference type="EMBL" id="MBF5057898.1"/>
    </source>
</evidence>
<keyword evidence="8" id="KW-1185">Reference proteome</keyword>
<dbReference type="InterPro" id="IPR036188">
    <property type="entry name" value="FAD/NAD-bd_sf"/>
</dbReference>
<dbReference type="RefSeq" id="WP_194866008.1">
    <property type="nucleotide sequence ID" value="NZ_ARXX01000064.1"/>
</dbReference>
<dbReference type="Gene3D" id="3.30.9.10">
    <property type="entry name" value="D-Amino Acid Oxidase, subunit A, domain 2"/>
    <property type="match status" value="1"/>
</dbReference>
<comment type="cofactor">
    <cofactor evidence="1">
        <name>FAD</name>
        <dbReference type="ChEBI" id="CHEBI:57692"/>
    </cofactor>
</comment>
<keyword evidence="2" id="KW-0285">Flavoprotein</keyword>
<proteinExistence type="inferred from homology"/>
<reference evidence="7 8" key="1">
    <citation type="submission" date="2012-09" db="EMBL/GenBank/DDBJ databases">
        <title>Genome Sequence of alkane-degrading Bacterium Alcanivorax sp. 521-1.</title>
        <authorList>
            <person name="Lai Q."/>
            <person name="Shao Z."/>
        </authorList>
    </citation>
    <scope>NUCLEOTIDE SEQUENCE [LARGE SCALE GENOMIC DNA]</scope>
    <source>
        <strain evidence="7 8">521-1</strain>
    </source>
</reference>
<comment type="caution">
    <text evidence="7">The sequence shown here is derived from an EMBL/GenBank/DDBJ whole genome shotgun (WGS) entry which is preliminary data.</text>
</comment>
<accession>A0ABS0AUU6</accession>
<evidence type="ECO:0000256" key="2">
    <source>
        <dbReference type="ARBA" id="ARBA00022630"/>
    </source>
</evidence>
<organism evidence="7 8">
    <name type="scientific">Alloalcanivorax profundimaris</name>
    <dbReference type="NCBI Taxonomy" id="2735259"/>
    <lineage>
        <taxon>Bacteria</taxon>
        <taxon>Pseudomonadati</taxon>
        <taxon>Pseudomonadota</taxon>
        <taxon>Gammaproteobacteria</taxon>
        <taxon>Oceanospirillales</taxon>
        <taxon>Alcanivoracaceae</taxon>
        <taxon>Alloalcanivorax</taxon>
    </lineage>
</organism>
<evidence type="ECO:0000256" key="5">
    <source>
        <dbReference type="ARBA" id="ARBA00037941"/>
    </source>
</evidence>
<evidence type="ECO:0000259" key="6">
    <source>
        <dbReference type="Pfam" id="PF01266"/>
    </source>
</evidence>
<sequence>MDTVGTVIIGAGVVGLAIARALARAGQAPVVLEHEAHFGEHLSSRNSEVIHGGLYYPPDSLKARACLRGNALLHEYCETRGIGHRRCGKLIVAGPGQRDALQRLHDNARAAGATGLTEWDRHTLRRQEPWLAGERALFSAHSGIVDSHGLMASLAREAEDGGALLAPRHRVTAVRCAPGDFRLRLETPDGTVELACERLINAAGLGAVPLVAAMEGFPDRQRPDQGFAKGSYFALNGPAPSQRLIYPLPEAHGLGVHLTLDLAGRARFGPDVEWIPAPNYHIDEARRPAFEQAVRRYWPALPDGALRPDYAGVRPKLRMHGEPYPDFLIQDHRDHGLDGLINLLGIESPGLTAALALAENVAARAR</sequence>
<dbReference type="EMBL" id="ARXX01000064">
    <property type="protein sequence ID" value="MBF5057898.1"/>
    <property type="molecule type" value="Genomic_DNA"/>
</dbReference>
<dbReference type="InterPro" id="IPR006076">
    <property type="entry name" value="FAD-dep_OxRdtase"/>
</dbReference>
<name>A0ABS0AUU6_9GAMM</name>
<feature type="domain" description="FAD dependent oxidoreductase" evidence="6">
    <location>
        <begin position="7"/>
        <end position="363"/>
    </location>
</feature>
<protein>
    <submittedName>
        <fullName evidence="7">Oxidoreductase</fullName>
    </submittedName>
</protein>
<evidence type="ECO:0000256" key="4">
    <source>
        <dbReference type="ARBA" id="ARBA00023002"/>
    </source>
</evidence>
<dbReference type="Proteomes" id="UP000662703">
    <property type="component" value="Unassembled WGS sequence"/>
</dbReference>
<dbReference type="PANTHER" id="PTHR43104:SF4">
    <property type="entry name" value="L-2-HYDROXYGLUTARATE DEHYDROGENASE, MITOCHONDRIAL"/>
    <property type="match status" value="1"/>
</dbReference>
<dbReference type="SUPFAM" id="SSF51905">
    <property type="entry name" value="FAD/NAD(P)-binding domain"/>
    <property type="match status" value="1"/>
</dbReference>
<evidence type="ECO:0000256" key="3">
    <source>
        <dbReference type="ARBA" id="ARBA00022827"/>
    </source>
</evidence>
<dbReference type="Gene3D" id="3.50.50.60">
    <property type="entry name" value="FAD/NAD(P)-binding domain"/>
    <property type="match status" value="1"/>
</dbReference>
<evidence type="ECO:0000256" key="1">
    <source>
        <dbReference type="ARBA" id="ARBA00001974"/>
    </source>
</evidence>
<keyword evidence="4" id="KW-0560">Oxidoreductase</keyword>